<gene>
    <name evidence="2" type="ORF">CCS01_08925</name>
</gene>
<dbReference type="AlphaFoldDB" id="A0A2S6NJI1"/>
<feature type="compositionally biased region" description="Basic residues" evidence="1">
    <location>
        <begin position="1"/>
        <end position="13"/>
    </location>
</feature>
<feature type="region of interest" description="Disordered" evidence="1">
    <location>
        <begin position="1"/>
        <end position="24"/>
    </location>
</feature>
<organism evidence="2 3">
    <name type="scientific">Rhodopila globiformis</name>
    <name type="common">Rhodopseudomonas globiformis</name>
    <dbReference type="NCBI Taxonomy" id="1071"/>
    <lineage>
        <taxon>Bacteria</taxon>
        <taxon>Pseudomonadati</taxon>
        <taxon>Pseudomonadota</taxon>
        <taxon>Alphaproteobacteria</taxon>
        <taxon>Acetobacterales</taxon>
        <taxon>Acetobacteraceae</taxon>
        <taxon>Rhodopila</taxon>
    </lineage>
</organism>
<protein>
    <submittedName>
        <fullName evidence="2">Uncharacterized protein</fullName>
    </submittedName>
</protein>
<dbReference type="EMBL" id="NHRY01000080">
    <property type="protein sequence ID" value="PPQ35015.1"/>
    <property type="molecule type" value="Genomic_DNA"/>
</dbReference>
<sequence>MQFRQIARRRPRRPVAAANARRHGRPPADAALLFVVMPFLHSIIAVPRYRQRAAARHQAQVTGATRRSMIEG</sequence>
<evidence type="ECO:0000313" key="2">
    <source>
        <dbReference type="EMBL" id="PPQ35015.1"/>
    </source>
</evidence>
<evidence type="ECO:0000256" key="1">
    <source>
        <dbReference type="SAM" id="MobiDB-lite"/>
    </source>
</evidence>
<name>A0A2S6NJI1_RHOGL</name>
<accession>A0A2S6NJI1</accession>
<dbReference type="Proteomes" id="UP000239724">
    <property type="component" value="Unassembled WGS sequence"/>
</dbReference>
<reference evidence="2 3" key="1">
    <citation type="journal article" date="2018" name="Arch. Microbiol.">
        <title>New insights into the metabolic potential of the phototrophic purple bacterium Rhodopila globiformis DSM 161(T) from its draft genome sequence and evidence for a vanadium-dependent nitrogenase.</title>
        <authorList>
            <person name="Imhoff J.F."/>
            <person name="Rahn T."/>
            <person name="Kunzel S."/>
            <person name="Neulinger S.C."/>
        </authorList>
    </citation>
    <scope>NUCLEOTIDE SEQUENCE [LARGE SCALE GENOMIC DNA]</scope>
    <source>
        <strain evidence="2 3">DSM 161</strain>
    </source>
</reference>
<keyword evidence="3" id="KW-1185">Reference proteome</keyword>
<proteinExistence type="predicted"/>
<evidence type="ECO:0000313" key="3">
    <source>
        <dbReference type="Proteomes" id="UP000239724"/>
    </source>
</evidence>
<comment type="caution">
    <text evidence="2">The sequence shown here is derived from an EMBL/GenBank/DDBJ whole genome shotgun (WGS) entry which is preliminary data.</text>
</comment>